<evidence type="ECO:0000256" key="2">
    <source>
        <dbReference type="ARBA" id="ARBA00022597"/>
    </source>
</evidence>
<dbReference type="RefSeq" id="WP_191909132.1">
    <property type="nucleotide sequence ID" value="NZ_CP042582.1"/>
</dbReference>
<feature type="domain" description="ABC transporter" evidence="6">
    <location>
        <begin position="29"/>
        <end position="273"/>
    </location>
</feature>
<dbReference type="Pfam" id="PF00005">
    <property type="entry name" value="ABC_tran"/>
    <property type="match status" value="2"/>
</dbReference>
<dbReference type="PROSITE" id="PS50893">
    <property type="entry name" value="ABC_TRANSPORTER_2"/>
    <property type="match status" value="2"/>
</dbReference>
<evidence type="ECO:0000313" key="7">
    <source>
        <dbReference type="EMBL" id="QEX24237.1"/>
    </source>
</evidence>
<evidence type="ECO:0000256" key="5">
    <source>
        <dbReference type="ARBA" id="ARBA00022840"/>
    </source>
</evidence>
<dbReference type="PANTHER" id="PTHR43790">
    <property type="entry name" value="CARBOHYDRATE TRANSPORT ATP-BINDING PROTEIN MG119-RELATED"/>
    <property type="match status" value="1"/>
</dbReference>
<evidence type="ECO:0000256" key="4">
    <source>
        <dbReference type="ARBA" id="ARBA00022741"/>
    </source>
</evidence>
<dbReference type="PANTHER" id="PTHR43790:SF9">
    <property type="entry name" value="GALACTOFURANOSE TRANSPORTER ATP-BINDING PROTEIN YTFR"/>
    <property type="match status" value="1"/>
</dbReference>
<protein>
    <submittedName>
        <fullName evidence="7">ABC transporter ATP-binding protein</fullName>
    </submittedName>
</protein>
<keyword evidence="5 7" id="KW-0067">ATP-binding</keyword>
<dbReference type="SUPFAM" id="SSF52540">
    <property type="entry name" value="P-loop containing nucleoside triphosphate hydrolases"/>
    <property type="match status" value="2"/>
</dbReference>
<gene>
    <name evidence="7" type="primary">rbsA</name>
    <name evidence="7" type="ORF">FRZ61_41780</name>
</gene>
<name>A0A5J6N408_9PROT</name>
<keyword evidence="4" id="KW-0547">Nucleotide-binding</keyword>
<keyword evidence="2" id="KW-0762">Sugar transport</keyword>
<dbReference type="GO" id="GO:0005524">
    <property type="term" value="F:ATP binding"/>
    <property type="evidence" value="ECO:0007669"/>
    <property type="project" value="UniProtKB-KW"/>
</dbReference>
<evidence type="ECO:0000313" key="8">
    <source>
        <dbReference type="Proteomes" id="UP000325797"/>
    </source>
</evidence>
<dbReference type="EMBL" id="CP042582">
    <property type="protein sequence ID" value="QEX24237.1"/>
    <property type="molecule type" value="Genomic_DNA"/>
</dbReference>
<dbReference type="AlphaFoldDB" id="A0A5J6N408"/>
<dbReference type="InterPro" id="IPR050107">
    <property type="entry name" value="ABC_carbohydrate_import_ATPase"/>
</dbReference>
<keyword evidence="8" id="KW-1185">Reference proteome</keyword>
<dbReference type="InterPro" id="IPR027417">
    <property type="entry name" value="P-loop_NTPase"/>
</dbReference>
<dbReference type="Proteomes" id="UP000325797">
    <property type="component" value="Chromosome"/>
</dbReference>
<sequence>MSQAPGASLPAAAPFRAGRSAAMTESEILRVENVSKSFAGVTTLDSVSLKARRNQIVGIVGENGAGKTTLFNIISGIIAADGGRVLLDGREVRPANYREASLLGISRVFQEQALIPNITVYENLLLAHEDRFVRWGQLVDRRRMIEVAERVVSAIGLDIDVRRPAGDYDFSVRQAIEIARACLVPQAVLGIEHPVILLDEPTSALARAEEEAFFRLVAGLKEHGAVLFVSHRLNEVLRISDVIYVMKDGRIVAEVDPAEADERKLHGLMVGRARDEDYYHERGQRSVETAPPALRVEHLSRRGDYQDITLTLRQGEILGIGGLLDSGKSALGKGIAGVRAPDQGTVAIGDDAPARPQLSRLMARGFGYVPAERHAEGMITAFPVSWNLSLASGGDLFSSHLGYWRGRLEASVSRRFIERLRIKASGPAAICARLSGGNQQKVVLAKWLCREPRVLVLDNPTRGVDAGAKEEIYALIRELTGQGVAVLLITDELLELIGLSNRIAIMSQGRISAVIAAPVGAKPTEDALVALMLGYEANRTDAARGTQPQGTLH</sequence>
<evidence type="ECO:0000259" key="6">
    <source>
        <dbReference type="PROSITE" id="PS50893"/>
    </source>
</evidence>
<dbReference type="InterPro" id="IPR003439">
    <property type="entry name" value="ABC_transporter-like_ATP-bd"/>
</dbReference>
<keyword evidence="3" id="KW-0677">Repeat</keyword>
<dbReference type="InterPro" id="IPR017871">
    <property type="entry name" value="ABC_transporter-like_CS"/>
</dbReference>
<dbReference type="GO" id="GO:0016887">
    <property type="term" value="F:ATP hydrolysis activity"/>
    <property type="evidence" value="ECO:0007669"/>
    <property type="project" value="InterPro"/>
</dbReference>
<dbReference type="InterPro" id="IPR003593">
    <property type="entry name" value="AAA+_ATPase"/>
</dbReference>
<evidence type="ECO:0000256" key="3">
    <source>
        <dbReference type="ARBA" id="ARBA00022737"/>
    </source>
</evidence>
<keyword evidence="1" id="KW-0813">Transport</keyword>
<reference evidence="7 8" key="1">
    <citation type="submission" date="2019-08" db="EMBL/GenBank/DDBJ databases">
        <title>Hyperibacter terrae gen. nov., sp. nov. and Hyperibacter viscosus sp. nov., two new members in the family Rhodospirillaceae isolated from the rhizosphere of Hypericum perforatum.</title>
        <authorList>
            <person name="Noviana Z."/>
        </authorList>
    </citation>
    <scope>NUCLEOTIDE SEQUENCE [LARGE SCALE GENOMIC DNA]</scope>
    <source>
        <strain evidence="7 8">R5959</strain>
    </source>
</reference>
<organism evidence="7 8">
    <name type="scientific">Hypericibacter adhaerens</name>
    <dbReference type="NCBI Taxonomy" id="2602016"/>
    <lineage>
        <taxon>Bacteria</taxon>
        <taxon>Pseudomonadati</taxon>
        <taxon>Pseudomonadota</taxon>
        <taxon>Alphaproteobacteria</taxon>
        <taxon>Rhodospirillales</taxon>
        <taxon>Dongiaceae</taxon>
        <taxon>Hypericibacter</taxon>
    </lineage>
</organism>
<proteinExistence type="predicted"/>
<dbReference type="KEGG" id="hadh:FRZ61_41780"/>
<dbReference type="CDD" id="cd03215">
    <property type="entry name" value="ABC_Carb_Monos_II"/>
    <property type="match status" value="1"/>
</dbReference>
<dbReference type="PROSITE" id="PS00211">
    <property type="entry name" value="ABC_TRANSPORTER_1"/>
    <property type="match status" value="1"/>
</dbReference>
<feature type="domain" description="ABC transporter" evidence="6">
    <location>
        <begin position="273"/>
        <end position="533"/>
    </location>
</feature>
<evidence type="ECO:0000256" key="1">
    <source>
        <dbReference type="ARBA" id="ARBA00022448"/>
    </source>
</evidence>
<dbReference type="Gene3D" id="3.40.50.300">
    <property type="entry name" value="P-loop containing nucleotide triphosphate hydrolases"/>
    <property type="match status" value="2"/>
</dbReference>
<dbReference type="SMART" id="SM00382">
    <property type="entry name" value="AAA"/>
    <property type="match status" value="2"/>
</dbReference>
<accession>A0A5J6N408</accession>